<name>A0A8C6GSI1_MUSSI</name>
<feature type="domain" description="KRAB" evidence="1">
    <location>
        <begin position="1"/>
        <end position="43"/>
    </location>
</feature>
<sequence>MLENYNNLVSVGVTVSKSELIFCLEQNKEPWIADREDMEEKKPGNLNCSS</sequence>
<evidence type="ECO:0000313" key="2">
    <source>
        <dbReference type="Ensembl" id="ENSMSIP00000010305.1"/>
    </source>
</evidence>
<dbReference type="AlphaFoldDB" id="A0A8C6GSI1"/>
<dbReference type="GO" id="GO:0006355">
    <property type="term" value="P:regulation of DNA-templated transcription"/>
    <property type="evidence" value="ECO:0007669"/>
    <property type="project" value="InterPro"/>
</dbReference>
<dbReference type="InterPro" id="IPR001909">
    <property type="entry name" value="KRAB"/>
</dbReference>
<dbReference type="InterPro" id="IPR036051">
    <property type="entry name" value="KRAB_dom_sf"/>
</dbReference>
<evidence type="ECO:0000313" key="3">
    <source>
        <dbReference type="Proteomes" id="UP000694415"/>
    </source>
</evidence>
<keyword evidence="3" id="KW-1185">Reference proteome</keyword>
<proteinExistence type="predicted"/>
<dbReference type="Proteomes" id="UP000694415">
    <property type="component" value="Unplaced"/>
</dbReference>
<dbReference type="Ensembl" id="ENSMSIT00000013041.1">
    <property type="protein sequence ID" value="ENSMSIP00000010305.1"/>
    <property type="gene ID" value="ENSMSIG00000009024.1"/>
</dbReference>
<dbReference type="GeneTree" id="ENSGT00940000166569"/>
<reference evidence="2" key="1">
    <citation type="submission" date="2025-08" db="UniProtKB">
        <authorList>
            <consortium name="Ensembl"/>
        </authorList>
    </citation>
    <scope>IDENTIFICATION</scope>
</reference>
<dbReference type="SUPFAM" id="SSF109640">
    <property type="entry name" value="KRAB domain (Kruppel-associated box)"/>
    <property type="match status" value="1"/>
</dbReference>
<reference evidence="2" key="2">
    <citation type="submission" date="2025-09" db="UniProtKB">
        <authorList>
            <consortium name="Ensembl"/>
        </authorList>
    </citation>
    <scope>IDENTIFICATION</scope>
</reference>
<dbReference type="PROSITE" id="PS50805">
    <property type="entry name" value="KRAB"/>
    <property type="match status" value="1"/>
</dbReference>
<accession>A0A8C6GSI1</accession>
<evidence type="ECO:0000259" key="1">
    <source>
        <dbReference type="PROSITE" id="PS50805"/>
    </source>
</evidence>
<protein>
    <recommendedName>
        <fullName evidence="1">KRAB domain-containing protein</fullName>
    </recommendedName>
</protein>
<organism evidence="2 3">
    <name type="scientific">Mus spicilegus</name>
    <name type="common">Mound-building mouse</name>
    <dbReference type="NCBI Taxonomy" id="10103"/>
    <lineage>
        <taxon>Eukaryota</taxon>
        <taxon>Metazoa</taxon>
        <taxon>Chordata</taxon>
        <taxon>Craniata</taxon>
        <taxon>Vertebrata</taxon>
        <taxon>Euteleostomi</taxon>
        <taxon>Mammalia</taxon>
        <taxon>Eutheria</taxon>
        <taxon>Euarchontoglires</taxon>
        <taxon>Glires</taxon>
        <taxon>Rodentia</taxon>
        <taxon>Myomorpha</taxon>
        <taxon>Muroidea</taxon>
        <taxon>Muridae</taxon>
        <taxon>Murinae</taxon>
        <taxon>Mus</taxon>
        <taxon>Mus</taxon>
    </lineage>
</organism>